<dbReference type="EMBL" id="CP116346">
    <property type="protein sequence ID" value="WIT10783.1"/>
    <property type="molecule type" value="Genomic_DNA"/>
</dbReference>
<protein>
    <recommendedName>
        <fullName evidence="9">peptidylprolyl isomerase</fullName>
        <ecNumber evidence="9">5.2.1.8</ecNumber>
    </recommendedName>
</protein>
<evidence type="ECO:0000256" key="4">
    <source>
        <dbReference type="ARBA" id="ARBA00022490"/>
    </source>
</evidence>
<dbReference type="PROSITE" id="PS50059">
    <property type="entry name" value="FKBP_PPIASE"/>
    <property type="match status" value="1"/>
</dbReference>
<gene>
    <name evidence="11" type="ORF">PFX98_17945</name>
</gene>
<evidence type="ECO:0000313" key="12">
    <source>
        <dbReference type="Proteomes" id="UP001177769"/>
    </source>
</evidence>
<evidence type="ECO:0000256" key="6">
    <source>
        <dbReference type="ARBA" id="ARBA00023186"/>
    </source>
</evidence>
<dbReference type="Proteomes" id="UP001177769">
    <property type="component" value="Chromosome"/>
</dbReference>
<keyword evidence="5 9" id="KW-0697">Rotamase</keyword>
<evidence type="ECO:0000256" key="9">
    <source>
        <dbReference type="PROSITE-ProRule" id="PRU00277"/>
    </source>
</evidence>
<keyword evidence="4" id="KW-0963">Cytoplasm</keyword>
<sequence length="173" mass="18684">MLISAPCVVSLSWRLEDAQGQLIDELVNPLEFFYGGDDLFAKVEEAIAGQETGYETSLALQPDDAFGDYDSGLVCFEPRSVLPENVDVGMQFEGMPEGATTKDMPAEAIYTVTELYPEHAVLDGNHPLAGIGLRMHLRVRDVREATEAEIEVGSLGEAVFSVATGAPPDAQLH</sequence>
<evidence type="ECO:0000256" key="8">
    <source>
        <dbReference type="ARBA" id="ARBA00037071"/>
    </source>
</evidence>
<evidence type="ECO:0000256" key="1">
    <source>
        <dbReference type="ARBA" id="ARBA00000971"/>
    </source>
</evidence>
<evidence type="ECO:0000313" key="11">
    <source>
        <dbReference type="EMBL" id="WIT10783.1"/>
    </source>
</evidence>
<dbReference type="PANTHER" id="PTHR47861">
    <property type="entry name" value="FKBP-TYPE PEPTIDYL-PROLYL CIS-TRANS ISOMERASE SLYD"/>
    <property type="match status" value="1"/>
</dbReference>
<name>A0AA95NBP2_9BURK</name>
<evidence type="ECO:0000259" key="10">
    <source>
        <dbReference type="PROSITE" id="PS50059"/>
    </source>
</evidence>
<evidence type="ECO:0000256" key="2">
    <source>
        <dbReference type="ARBA" id="ARBA00004496"/>
    </source>
</evidence>
<comment type="subcellular location">
    <subcellularLocation>
        <location evidence="2">Cytoplasm</location>
    </subcellularLocation>
</comment>
<evidence type="ECO:0000256" key="5">
    <source>
        <dbReference type="ARBA" id="ARBA00023110"/>
    </source>
</evidence>
<comment type="similarity">
    <text evidence="3">Belongs to the FKBP-type PPIase family.</text>
</comment>
<reference evidence="11" key="1">
    <citation type="submission" date="2023-01" db="EMBL/GenBank/DDBJ databases">
        <title>Whole genome sequence of Paucibacter sp. S2-9 isolated from pond sediment.</title>
        <authorList>
            <person name="Jung J.Y."/>
        </authorList>
    </citation>
    <scope>NUCLEOTIDE SEQUENCE</scope>
    <source>
        <strain evidence="11">S2-9</strain>
    </source>
</reference>
<comment type="catalytic activity">
    <reaction evidence="1 9">
        <text>[protein]-peptidylproline (omega=180) = [protein]-peptidylproline (omega=0)</text>
        <dbReference type="Rhea" id="RHEA:16237"/>
        <dbReference type="Rhea" id="RHEA-COMP:10747"/>
        <dbReference type="Rhea" id="RHEA-COMP:10748"/>
        <dbReference type="ChEBI" id="CHEBI:83833"/>
        <dbReference type="ChEBI" id="CHEBI:83834"/>
        <dbReference type="EC" id="5.2.1.8"/>
    </reaction>
</comment>
<dbReference type="EC" id="5.2.1.8" evidence="9"/>
<dbReference type="AlphaFoldDB" id="A0AA95NBP2"/>
<dbReference type="GO" id="GO:0003755">
    <property type="term" value="F:peptidyl-prolyl cis-trans isomerase activity"/>
    <property type="evidence" value="ECO:0007669"/>
    <property type="project" value="UniProtKB-KW"/>
</dbReference>
<keyword evidence="6" id="KW-0143">Chaperone</keyword>
<evidence type="ECO:0000256" key="3">
    <source>
        <dbReference type="ARBA" id="ARBA00006577"/>
    </source>
</evidence>
<dbReference type="SUPFAM" id="SSF54534">
    <property type="entry name" value="FKBP-like"/>
    <property type="match status" value="1"/>
</dbReference>
<comment type="function">
    <text evidence="8">Also involved in hydrogenase metallocenter assembly, probably by participating in the nickel insertion step. This function in hydrogenase biosynthesis requires chaperone activity and the presence of the metal-binding domain, but not PPIase activity.</text>
</comment>
<accession>A0AA95NBP2</accession>
<dbReference type="GO" id="GO:0042026">
    <property type="term" value="P:protein refolding"/>
    <property type="evidence" value="ECO:0007669"/>
    <property type="project" value="UniProtKB-ARBA"/>
</dbReference>
<proteinExistence type="inferred from homology"/>
<dbReference type="RefSeq" id="WP_285231861.1">
    <property type="nucleotide sequence ID" value="NZ_CP116346.1"/>
</dbReference>
<dbReference type="InterPro" id="IPR001179">
    <property type="entry name" value="PPIase_FKBP_dom"/>
</dbReference>
<dbReference type="KEGG" id="pais:PFX98_17945"/>
<dbReference type="Gene3D" id="3.10.50.40">
    <property type="match status" value="1"/>
</dbReference>
<dbReference type="GO" id="GO:0005737">
    <property type="term" value="C:cytoplasm"/>
    <property type="evidence" value="ECO:0007669"/>
    <property type="project" value="UniProtKB-SubCell"/>
</dbReference>
<keyword evidence="7 9" id="KW-0413">Isomerase</keyword>
<evidence type="ECO:0000256" key="7">
    <source>
        <dbReference type="ARBA" id="ARBA00023235"/>
    </source>
</evidence>
<keyword evidence="12" id="KW-1185">Reference proteome</keyword>
<feature type="domain" description="PPIase FKBP-type" evidence="10">
    <location>
        <begin position="4"/>
        <end position="93"/>
    </location>
</feature>
<organism evidence="11 12">
    <name type="scientific">Paucibacter sediminis</name>
    <dbReference type="NCBI Taxonomy" id="3019553"/>
    <lineage>
        <taxon>Bacteria</taxon>
        <taxon>Pseudomonadati</taxon>
        <taxon>Pseudomonadota</taxon>
        <taxon>Betaproteobacteria</taxon>
        <taxon>Burkholderiales</taxon>
        <taxon>Sphaerotilaceae</taxon>
        <taxon>Roseateles</taxon>
    </lineage>
</organism>
<dbReference type="InterPro" id="IPR046357">
    <property type="entry name" value="PPIase_dom_sf"/>
</dbReference>
<dbReference type="PANTHER" id="PTHR47861:SF3">
    <property type="entry name" value="FKBP-TYPE PEPTIDYL-PROLYL CIS-TRANS ISOMERASE SLYD"/>
    <property type="match status" value="1"/>
</dbReference>